<dbReference type="Proteomes" id="UP001218218">
    <property type="component" value="Unassembled WGS sequence"/>
</dbReference>
<feature type="non-terminal residue" evidence="3">
    <location>
        <position position="322"/>
    </location>
</feature>
<proteinExistence type="predicted"/>
<name>A0AAD7ED07_9AGAR</name>
<dbReference type="GO" id="GO:0070941">
    <property type="term" value="P:eisosome assembly"/>
    <property type="evidence" value="ECO:0007669"/>
    <property type="project" value="TreeGrafter"/>
</dbReference>
<dbReference type="GO" id="GO:0005886">
    <property type="term" value="C:plasma membrane"/>
    <property type="evidence" value="ECO:0007669"/>
    <property type="project" value="TreeGrafter"/>
</dbReference>
<dbReference type="InterPro" id="IPR027267">
    <property type="entry name" value="AH/BAR_dom_sf"/>
</dbReference>
<evidence type="ECO:0000256" key="1">
    <source>
        <dbReference type="SAM" id="Coils"/>
    </source>
</evidence>
<organism evidence="3 4">
    <name type="scientific">Mycena albidolilacea</name>
    <dbReference type="NCBI Taxonomy" id="1033008"/>
    <lineage>
        <taxon>Eukaryota</taxon>
        <taxon>Fungi</taxon>
        <taxon>Dikarya</taxon>
        <taxon>Basidiomycota</taxon>
        <taxon>Agaricomycotina</taxon>
        <taxon>Agaricomycetes</taxon>
        <taxon>Agaricomycetidae</taxon>
        <taxon>Agaricales</taxon>
        <taxon>Marasmiineae</taxon>
        <taxon>Mycenaceae</taxon>
        <taxon>Mycena</taxon>
    </lineage>
</organism>
<dbReference type="InterPro" id="IPR028245">
    <property type="entry name" value="PIL1/LSP1"/>
</dbReference>
<evidence type="ECO:0008006" key="5">
    <source>
        <dbReference type="Google" id="ProtNLM"/>
    </source>
</evidence>
<dbReference type="PANTHER" id="PTHR31962">
    <property type="entry name" value="SPHINGOLIPID LONG CHAIN BASE-RESPONSIVE PROTEIN PIL1"/>
    <property type="match status" value="1"/>
</dbReference>
<dbReference type="AlphaFoldDB" id="A0AAD7ED07"/>
<keyword evidence="4" id="KW-1185">Reference proteome</keyword>
<evidence type="ECO:0000256" key="2">
    <source>
        <dbReference type="SAM" id="MobiDB-lite"/>
    </source>
</evidence>
<accession>A0AAD7ED07</accession>
<dbReference type="GO" id="GO:0008289">
    <property type="term" value="F:lipid binding"/>
    <property type="evidence" value="ECO:0007669"/>
    <property type="project" value="TreeGrafter"/>
</dbReference>
<evidence type="ECO:0000313" key="4">
    <source>
        <dbReference type="Proteomes" id="UP001218218"/>
    </source>
</evidence>
<dbReference type="Pfam" id="PF13805">
    <property type="entry name" value="Pil1"/>
    <property type="match status" value="1"/>
</dbReference>
<evidence type="ECO:0000313" key="3">
    <source>
        <dbReference type="EMBL" id="KAJ7312963.1"/>
    </source>
</evidence>
<reference evidence="3" key="1">
    <citation type="submission" date="2023-03" db="EMBL/GenBank/DDBJ databases">
        <title>Massive genome expansion in bonnet fungi (Mycena s.s.) driven by repeated elements and novel gene families across ecological guilds.</title>
        <authorList>
            <consortium name="Lawrence Berkeley National Laboratory"/>
            <person name="Harder C.B."/>
            <person name="Miyauchi S."/>
            <person name="Viragh M."/>
            <person name="Kuo A."/>
            <person name="Thoen E."/>
            <person name="Andreopoulos B."/>
            <person name="Lu D."/>
            <person name="Skrede I."/>
            <person name="Drula E."/>
            <person name="Henrissat B."/>
            <person name="Morin E."/>
            <person name="Kohler A."/>
            <person name="Barry K."/>
            <person name="LaButti K."/>
            <person name="Morin E."/>
            <person name="Salamov A."/>
            <person name="Lipzen A."/>
            <person name="Mereny Z."/>
            <person name="Hegedus B."/>
            <person name="Baldrian P."/>
            <person name="Stursova M."/>
            <person name="Weitz H."/>
            <person name="Taylor A."/>
            <person name="Grigoriev I.V."/>
            <person name="Nagy L.G."/>
            <person name="Martin F."/>
            <person name="Kauserud H."/>
        </authorList>
    </citation>
    <scope>NUCLEOTIDE SEQUENCE</scope>
    <source>
        <strain evidence="3">CBHHK002</strain>
    </source>
</reference>
<comment type="caution">
    <text evidence="3">The sequence shown here is derived from an EMBL/GenBank/DDBJ whole genome shotgun (WGS) entry which is preliminary data.</text>
</comment>
<dbReference type="PANTHER" id="PTHR31962:SF6">
    <property type="entry name" value="EISOSOME COMPONENT PIL1-DOMAIN-CONTAINING PROTEIN"/>
    <property type="match status" value="1"/>
</dbReference>
<keyword evidence="1" id="KW-0175">Coiled coil</keyword>
<protein>
    <recommendedName>
        <fullName evidence="5">Eisosome component PIL1-domain-containing protein</fullName>
    </recommendedName>
</protein>
<gene>
    <name evidence="3" type="ORF">DFH08DRAFT_791228</name>
</gene>
<feature type="region of interest" description="Disordered" evidence="2">
    <location>
        <begin position="244"/>
        <end position="292"/>
    </location>
</feature>
<dbReference type="GO" id="GO:0006897">
    <property type="term" value="P:endocytosis"/>
    <property type="evidence" value="ECO:0007669"/>
    <property type="project" value="TreeGrafter"/>
</dbReference>
<dbReference type="EMBL" id="JARIHO010000069">
    <property type="protein sequence ID" value="KAJ7312963.1"/>
    <property type="molecule type" value="Genomic_DNA"/>
</dbReference>
<sequence>MFKSAATKIAHNTTLPALGGNKDLRPLQDLITLEKNVLTSLQKLSIDFTKASEALRAWGVGEGEDLGDILGASTTILAYWSGALGAYATREHTIRDHLKQIRTREEALDELKRRRKATLARADSAEKKLNKMGAEHKNLAQQTDVLNQLQAQIRGMDGEIMNEEAALGDFKRTSARALMGLKFGGLMEACETGCVVARVGRVAVAEISEAATTPGMARAIYLGHQRSQALVAEVEQRVSEIVFSALPPPSDPNNPGANPSQYGGYDAPPRLDYPQQDFAPQGGFTQPPLGGDDAGYSYTNLGGGISMQNTGMTGMTGMELGM</sequence>
<feature type="coiled-coil region" evidence="1">
    <location>
        <begin position="94"/>
        <end position="166"/>
    </location>
</feature>
<dbReference type="Gene3D" id="1.20.1270.60">
    <property type="entry name" value="Arfaptin homology (AH) domain/BAR domain"/>
    <property type="match status" value="1"/>
</dbReference>
<dbReference type="GO" id="GO:0036286">
    <property type="term" value="C:eisosome filament"/>
    <property type="evidence" value="ECO:0007669"/>
    <property type="project" value="TreeGrafter"/>
</dbReference>